<proteinExistence type="predicted"/>
<accession>A0ABQ7C226</accession>
<dbReference type="EMBL" id="QGKV02000832">
    <property type="protein sequence ID" value="KAF3546250.1"/>
    <property type="molecule type" value="Genomic_DNA"/>
</dbReference>
<evidence type="ECO:0000313" key="1">
    <source>
        <dbReference type="EMBL" id="KAF3546250.1"/>
    </source>
</evidence>
<evidence type="ECO:0008006" key="3">
    <source>
        <dbReference type="Google" id="ProtNLM"/>
    </source>
</evidence>
<organism evidence="1 2">
    <name type="scientific">Brassica cretica</name>
    <name type="common">Mustard</name>
    <dbReference type="NCBI Taxonomy" id="69181"/>
    <lineage>
        <taxon>Eukaryota</taxon>
        <taxon>Viridiplantae</taxon>
        <taxon>Streptophyta</taxon>
        <taxon>Embryophyta</taxon>
        <taxon>Tracheophyta</taxon>
        <taxon>Spermatophyta</taxon>
        <taxon>Magnoliopsida</taxon>
        <taxon>eudicotyledons</taxon>
        <taxon>Gunneridae</taxon>
        <taxon>Pentapetalae</taxon>
        <taxon>rosids</taxon>
        <taxon>malvids</taxon>
        <taxon>Brassicales</taxon>
        <taxon>Brassicaceae</taxon>
        <taxon>Brassiceae</taxon>
        <taxon>Brassica</taxon>
    </lineage>
</organism>
<sequence>MYDSNSTDSSADSSSLALVTKEAAEGCGVISLADGPPAMCSGNDQGSEAISPTLKGKEIETSGAAETSLTALWGGIRISGGGSAPGVTMGISGVPYNKASGKRALSTGDAVIHDPYVGHEDINSHTDTSKIPMGIPFEDESDDYGRDMASKGQVYVGQVFATRDAFKLHMSLGANCGWRAYAVKIGGTTRFETRTADTAHTCSVNERCTPWLSTALVSCIFNVTETFVFRDLVCSSDVGLAQGAVG</sequence>
<comment type="caution">
    <text evidence="1">The sequence shown here is derived from an EMBL/GenBank/DDBJ whole genome shotgun (WGS) entry which is preliminary data.</text>
</comment>
<evidence type="ECO:0000313" key="2">
    <source>
        <dbReference type="Proteomes" id="UP000266723"/>
    </source>
</evidence>
<reference evidence="1 2" key="1">
    <citation type="journal article" date="2020" name="BMC Genomics">
        <title>Intraspecific diversification of the crop wild relative Brassica cretica Lam. using demographic model selection.</title>
        <authorList>
            <person name="Kioukis A."/>
            <person name="Michalopoulou V.A."/>
            <person name="Briers L."/>
            <person name="Pirintsos S."/>
            <person name="Studholme D.J."/>
            <person name="Pavlidis P."/>
            <person name="Sarris P.F."/>
        </authorList>
    </citation>
    <scope>NUCLEOTIDE SEQUENCE [LARGE SCALE GENOMIC DNA]</scope>
    <source>
        <strain evidence="2">cv. PFS-1207/04</strain>
    </source>
</reference>
<keyword evidence="2" id="KW-1185">Reference proteome</keyword>
<dbReference type="Proteomes" id="UP000266723">
    <property type="component" value="Unassembled WGS sequence"/>
</dbReference>
<protein>
    <recommendedName>
        <fullName evidence="3">YDG domain-containing protein</fullName>
    </recommendedName>
</protein>
<gene>
    <name evidence="1" type="ORF">DY000_02002058</name>
</gene>
<name>A0ABQ7C226_BRACR</name>